<dbReference type="AlphaFoldDB" id="A0A1K2HRU2"/>
<feature type="transmembrane region" description="Helical" evidence="6">
    <location>
        <begin position="209"/>
        <end position="228"/>
    </location>
</feature>
<feature type="transmembrane region" description="Helical" evidence="6">
    <location>
        <begin position="147"/>
        <end position="171"/>
    </location>
</feature>
<dbReference type="InterPro" id="IPR011701">
    <property type="entry name" value="MFS"/>
</dbReference>
<evidence type="ECO:0000259" key="7">
    <source>
        <dbReference type="PROSITE" id="PS50850"/>
    </source>
</evidence>
<name>A0A1K2HRU2_9NEIS</name>
<comment type="subcellular location">
    <subcellularLocation>
        <location evidence="1">Membrane</location>
        <topology evidence="1">Multi-pass membrane protein</topology>
    </subcellularLocation>
</comment>
<dbReference type="InterPro" id="IPR036259">
    <property type="entry name" value="MFS_trans_sf"/>
</dbReference>
<feature type="transmembrane region" description="Helical" evidence="6">
    <location>
        <begin position="276"/>
        <end position="300"/>
    </location>
</feature>
<dbReference type="PROSITE" id="PS50850">
    <property type="entry name" value="MFS"/>
    <property type="match status" value="1"/>
</dbReference>
<feature type="transmembrane region" description="Helical" evidence="6">
    <location>
        <begin position="234"/>
        <end position="255"/>
    </location>
</feature>
<evidence type="ECO:0000256" key="5">
    <source>
        <dbReference type="ARBA" id="ARBA00023136"/>
    </source>
</evidence>
<dbReference type="PRINTS" id="PR01036">
    <property type="entry name" value="TCRTETB"/>
</dbReference>
<protein>
    <submittedName>
        <fullName evidence="8">Drug resistance transporter, EmrB/QacA subfamily</fullName>
    </submittedName>
</protein>
<feature type="transmembrane region" description="Helical" evidence="6">
    <location>
        <begin position="312"/>
        <end position="330"/>
    </location>
</feature>
<dbReference type="OrthoDB" id="6057322at2"/>
<dbReference type="Proteomes" id="UP000186513">
    <property type="component" value="Unassembled WGS sequence"/>
</dbReference>
<dbReference type="GO" id="GO:0016020">
    <property type="term" value="C:membrane"/>
    <property type="evidence" value="ECO:0007669"/>
    <property type="project" value="UniProtKB-SubCell"/>
</dbReference>
<feature type="transmembrane region" description="Helical" evidence="6">
    <location>
        <begin position="177"/>
        <end position="197"/>
    </location>
</feature>
<keyword evidence="9" id="KW-1185">Reference proteome</keyword>
<feature type="domain" description="Major facilitator superfamily (MFS) profile" evidence="7">
    <location>
        <begin position="23"/>
        <end position="467"/>
    </location>
</feature>
<dbReference type="Gene3D" id="1.20.1720.10">
    <property type="entry name" value="Multidrug resistance protein D"/>
    <property type="match status" value="1"/>
</dbReference>
<dbReference type="RefSeq" id="WP_072430075.1">
    <property type="nucleotide sequence ID" value="NZ_FPKR01000017.1"/>
</dbReference>
<dbReference type="STRING" id="1121279.SAMN02745887_03595"/>
<dbReference type="PANTHER" id="PTHR42718">
    <property type="entry name" value="MAJOR FACILITATOR SUPERFAMILY MULTIDRUG TRANSPORTER MFSC"/>
    <property type="match status" value="1"/>
</dbReference>
<dbReference type="EMBL" id="FPKR01000017">
    <property type="protein sequence ID" value="SFZ79413.1"/>
    <property type="molecule type" value="Genomic_DNA"/>
</dbReference>
<keyword evidence="2" id="KW-0813">Transport</keyword>
<keyword evidence="5 6" id="KW-0472">Membrane</keyword>
<dbReference type="InterPro" id="IPR020846">
    <property type="entry name" value="MFS_dom"/>
</dbReference>
<sequence length="483" mass="48673">MPPSPPPSTTAQVQPAPTKSGMALLSLALAVLLSSLGTSIAHVGLPTLLMVFKASFAEVQWVVLAYLLAVTSLIVGAGWLGDRLGRRRLMLAGLALFTLASAACAAAPSLGWLIAARAVQGSAAAVLLALSMALVGDSVTKARQGSAMGLLGSVSALGTALGPSLGGVLIAQLGWPALFLLNLPLGVLALLLAYQALPPDPVPAAAPARFDYAGLLWLSATLAAYALGMSWGGSQFGLCNLALLLLGALGLLALLRVEARAAAPLLALDSLREPGLASGLATSLLVASVLMSTLVVGPFYLSHTLGLDAGQLGLAMALGPAGAALAGFPAGRLVDRLGAARLSRLGLLGIGAGCVLLSLLPSALGLPAYLAPLLLITVSYALFQAANNTRVMAGVSAAQRGKTAGMLNLARNLGLISGTALMGTVFVRALPGADLASATPTEVAAAMQLSFVLASVLIALAWWMDSMGRRQQTRPSARADATP</sequence>
<keyword evidence="4 6" id="KW-1133">Transmembrane helix</keyword>
<feature type="transmembrane region" description="Helical" evidence="6">
    <location>
        <begin position="114"/>
        <end position="135"/>
    </location>
</feature>
<proteinExistence type="predicted"/>
<dbReference type="Gene3D" id="1.20.1250.20">
    <property type="entry name" value="MFS general substrate transporter like domains"/>
    <property type="match status" value="1"/>
</dbReference>
<dbReference type="SUPFAM" id="SSF103473">
    <property type="entry name" value="MFS general substrate transporter"/>
    <property type="match status" value="1"/>
</dbReference>
<feature type="transmembrane region" description="Helical" evidence="6">
    <location>
        <begin position="61"/>
        <end position="80"/>
    </location>
</feature>
<evidence type="ECO:0000256" key="1">
    <source>
        <dbReference type="ARBA" id="ARBA00004141"/>
    </source>
</evidence>
<accession>A0A1K2HRU2</accession>
<evidence type="ECO:0000256" key="4">
    <source>
        <dbReference type="ARBA" id="ARBA00022989"/>
    </source>
</evidence>
<evidence type="ECO:0000256" key="6">
    <source>
        <dbReference type="SAM" id="Phobius"/>
    </source>
</evidence>
<dbReference type="CDD" id="cd17321">
    <property type="entry name" value="MFS_MMR_MDR_like"/>
    <property type="match status" value="1"/>
</dbReference>
<evidence type="ECO:0000313" key="9">
    <source>
        <dbReference type="Proteomes" id="UP000186513"/>
    </source>
</evidence>
<feature type="transmembrane region" description="Helical" evidence="6">
    <location>
        <begin position="89"/>
        <end position="108"/>
    </location>
</feature>
<keyword evidence="3 6" id="KW-0812">Transmembrane</keyword>
<feature type="transmembrane region" description="Helical" evidence="6">
    <location>
        <begin position="443"/>
        <end position="464"/>
    </location>
</feature>
<dbReference type="Pfam" id="PF07690">
    <property type="entry name" value="MFS_1"/>
    <property type="match status" value="1"/>
</dbReference>
<reference evidence="8 9" key="1">
    <citation type="submission" date="2016-11" db="EMBL/GenBank/DDBJ databases">
        <authorList>
            <person name="Jaros S."/>
            <person name="Januszkiewicz K."/>
            <person name="Wedrychowicz H."/>
        </authorList>
    </citation>
    <scope>NUCLEOTIDE SEQUENCE [LARGE SCALE GENOMIC DNA]</scope>
    <source>
        <strain evidence="8 9">DSM 18899</strain>
    </source>
</reference>
<feature type="transmembrane region" description="Helical" evidence="6">
    <location>
        <begin position="366"/>
        <end position="383"/>
    </location>
</feature>
<organism evidence="8 9">
    <name type="scientific">Chitinimonas taiwanensis DSM 18899</name>
    <dbReference type="NCBI Taxonomy" id="1121279"/>
    <lineage>
        <taxon>Bacteria</taxon>
        <taxon>Pseudomonadati</taxon>
        <taxon>Pseudomonadota</taxon>
        <taxon>Betaproteobacteria</taxon>
        <taxon>Neisseriales</taxon>
        <taxon>Chitinibacteraceae</taxon>
        <taxon>Chitinimonas</taxon>
    </lineage>
</organism>
<gene>
    <name evidence="8" type="ORF">SAMN02745887_03595</name>
</gene>
<evidence type="ECO:0000256" key="3">
    <source>
        <dbReference type="ARBA" id="ARBA00022692"/>
    </source>
</evidence>
<evidence type="ECO:0000313" key="8">
    <source>
        <dbReference type="EMBL" id="SFZ79413.1"/>
    </source>
</evidence>
<dbReference type="GO" id="GO:0022857">
    <property type="term" value="F:transmembrane transporter activity"/>
    <property type="evidence" value="ECO:0007669"/>
    <property type="project" value="InterPro"/>
</dbReference>
<feature type="transmembrane region" description="Helical" evidence="6">
    <location>
        <begin position="342"/>
        <end position="360"/>
    </location>
</feature>
<feature type="transmembrane region" description="Helical" evidence="6">
    <location>
        <begin position="409"/>
        <end position="431"/>
    </location>
</feature>
<evidence type="ECO:0000256" key="2">
    <source>
        <dbReference type="ARBA" id="ARBA00022448"/>
    </source>
</evidence>
<dbReference type="PANTHER" id="PTHR42718:SF9">
    <property type="entry name" value="MAJOR FACILITATOR SUPERFAMILY MULTIDRUG TRANSPORTER MFSC"/>
    <property type="match status" value="1"/>
</dbReference>